<dbReference type="OrthoDB" id="2013610at2759"/>
<evidence type="ECO:0000313" key="2">
    <source>
        <dbReference type="Proteomes" id="UP000507245"/>
    </source>
</evidence>
<gene>
    <name evidence="1" type="ORF">ORAREDHAP_LOCUS20554</name>
</gene>
<reference evidence="2" key="1">
    <citation type="journal article" date="2020" name="Genome Biol.">
        <title>Gamete binning: chromosome-level and haplotype-resolved genome assembly enabled by high-throughput single-cell sequencing of gamete genomes.</title>
        <authorList>
            <person name="Campoy J.A."/>
            <person name="Sun H."/>
            <person name="Goel M."/>
            <person name="Jiao W.-B."/>
            <person name="Folz-Donahue K."/>
            <person name="Wang N."/>
            <person name="Rubio M."/>
            <person name="Liu C."/>
            <person name="Kukat C."/>
            <person name="Ruiz D."/>
            <person name="Huettel B."/>
            <person name="Schneeberger K."/>
        </authorList>
    </citation>
    <scope>NUCLEOTIDE SEQUENCE [LARGE SCALE GENOMIC DNA]</scope>
    <source>
        <strain evidence="2">cv. Rojo Pasion</strain>
    </source>
</reference>
<sequence length="150" mass="16563">MAFTAPNHPIFDGISSNLGWMGPTPQIQPSIAPLGSSPIIPSSLQQPLTAPQYTQPPLRTTVYHTTTGMQAAYSGPPFFSVPLAMSTGLPAHHLNMKPMKLDLPRFYGEDPYGWLAMAERFLEYHEVDEPRKVMVAAMHLGGDAALWMKW</sequence>
<proteinExistence type="predicted"/>
<evidence type="ECO:0008006" key="3">
    <source>
        <dbReference type="Google" id="ProtNLM"/>
    </source>
</evidence>
<dbReference type="AlphaFoldDB" id="A0A6J5WUV3"/>
<organism evidence="1 2">
    <name type="scientific">Prunus armeniaca</name>
    <name type="common">Apricot</name>
    <name type="synonym">Armeniaca vulgaris</name>
    <dbReference type="NCBI Taxonomy" id="36596"/>
    <lineage>
        <taxon>Eukaryota</taxon>
        <taxon>Viridiplantae</taxon>
        <taxon>Streptophyta</taxon>
        <taxon>Embryophyta</taxon>
        <taxon>Tracheophyta</taxon>
        <taxon>Spermatophyta</taxon>
        <taxon>Magnoliopsida</taxon>
        <taxon>eudicotyledons</taxon>
        <taxon>Gunneridae</taxon>
        <taxon>Pentapetalae</taxon>
        <taxon>rosids</taxon>
        <taxon>fabids</taxon>
        <taxon>Rosales</taxon>
        <taxon>Rosaceae</taxon>
        <taxon>Amygdaloideae</taxon>
        <taxon>Amygdaleae</taxon>
        <taxon>Prunus</taxon>
    </lineage>
</organism>
<name>A0A6J5WUV3_PRUAR</name>
<keyword evidence="2" id="KW-1185">Reference proteome</keyword>
<dbReference type="Proteomes" id="UP000507245">
    <property type="component" value="Unassembled WGS sequence"/>
</dbReference>
<dbReference type="EMBL" id="CAEKKB010000003">
    <property type="protein sequence ID" value="CAB4303817.1"/>
    <property type="molecule type" value="Genomic_DNA"/>
</dbReference>
<evidence type="ECO:0000313" key="1">
    <source>
        <dbReference type="EMBL" id="CAB4303817.1"/>
    </source>
</evidence>
<protein>
    <recommendedName>
        <fullName evidence="3">Retrotransposon gag domain-containing protein</fullName>
    </recommendedName>
</protein>
<accession>A0A6J5WUV3</accession>